<dbReference type="STRING" id="1612202.SAMN05421734_10143"/>
<feature type="transmembrane region" description="Helical" evidence="5">
    <location>
        <begin position="371"/>
        <end position="387"/>
    </location>
</feature>
<sequence>MNKIKWITICLLVYSAILLDLDNLAFYTPIGRIVIFDVFIIIFILINMLKLKYIRDNRLLNIFFLVMLFLIFYQAISGFYLLQTIDEVSYSNTASVIFKYLMYLIAMFFMTNHIIANKLINQYKNIWFYSSVVVSIVGLFQILAINDIPIFRDLFLWGNIRGGGHRIAATFRWQGVFIFYLSIIIPLMIGTMLDNEKVIFKKKYLNLLIMILLLISGFYSGSRSFLLIIASSLLLVVLNPLVKNGIRLSISKIFFLLLSIIPVYYIINSFVLSSLAVRRVLGLEGAVGVTSGVSPRERIIRSGMEAFETSPFLGVGSGNFNEIVGDASHNSYLEILVENGIFGIMIFTIIFVLLIYICIVNVMKAFKERKTHALSVSLIILNILIYQLTAAAIQYRILWVILPLIFANYYKYSNYETPKI</sequence>
<feature type="transmembrane region" description="Helical" evidence="5">
    <location>
        <begin position="127"/>
        <end position="151"/>
    </location>
</feature>
<dbReference type="InterPro" id="IPR051533">
    <property type="entry name" value="WaaL-like"/>
</dbReference>
<evidence type="ECO:0000256" key="3">
    <source>
        <dbReference type="ARBA" id="ARBA00022989"/>
    </source>
</evidence>
<evidence type="ECO:0000256" key="2">
    <source>
        <dbReference type="ARBA" id="ARBA00022692"/>
    </source>
</evidence>
<dbReference type="GO" id="GO:0016874">
    <property type="term" value="F:ligase activity"/>
    <property type="evidence" value="ECO:0007669"/>
    <property type="project" value="UniProtKB-KW"/>
</dbReference>
<dbReference type="Proteomes" id="UP000242949">
    <property type="component" value="Unassembled WGS sequence"/>
</dbReference>
<protein>
    <submittedName>
        <fullName evidence="7">O-Antigen ligase</fullName>
    </submittedName>
</protein>
<keyword evidence="8" id="KW-1185">Reference proteome</keyword>
<evidence type="ECO:0000256" key="4">
    <source>
        <dbReference type="ARBA" id="ARBA00023136"/>
    </source>
</evidence>
<dbReference type="Pfam" id="PF04932">
    <property type="entry name" value="Wzy_C"/>
    <property type="match status" value="1"/>
</dbReference>
<keyword evidence="2 5" id="KW-0812">Transmembrane</keyword>
<dbReference type="PANTHER" id="PTHR37422">
    <property type="entry name" value="TEICHURONIC ACID BIOSYNTHESIS PROTEIN TUAE"/>
    <property type="match status" value="1"/>
</dbReference>
<evidence type="ECO:0000256" key="5">
    <source>
        <dbReference type="SAM" id="Phobius"/>
    </source>
</evidence>
<evidence type="ECO:0000256" key="1">
    <source>
        <dbReference type="ARBA" id="ARBA00004141"/>
    </source>
</evidence>
<accession>A0A1G6GGE8</accession>
<dbReference type="OrthoDB" id="5143502at2"/>
<feature type="transmembrane region" description="Helical" evidence="5">
    <location>
        <begin position="340"/>
        <end position="359"/>
    </location>
</feature>
<proteinExistence type="predicted"/>
<feature type="transmembrane region" description="Helical" evidence="5">
    <location>
        <begin position="59"/>
        <end position="82"/>
    </location>
</feature>
<dbReference type="InterPro" id="IPR007016">
    <property type="entry name" value="O-antigen_ligase-rel_domated"/>
</dbReference>
<comment type="subcellular location">
    <subcellularLocation>
        <location evidence="1">Membrane</location>
        <topology evidence="1">Multi-pass membrane protein</topology>
    </subcellularLocation>
</comment>
<feature type="transmembrane region" description="Helical" evidence="5">
    <location>
        <begin position="171"/>
        <end position="192"/>
    </location>
</feature>
<reference evidence="8" key="1">
    <citation type="submission" date="2016-09" db="EMBL/GenBank/DDBJ databases">
        <authorList>
            <person name="Varghese N."/>
            <person name="Submissions S."/>
        </authorList>
    </citation>
    <scope>NUCLEOTIDE SEQUENCE [LARGE SCALE GENOMIC DNA]</scope>
    <source>
        <strain evidence="8">S5</strain>
    </source>
</reference>
<dbReference type="PANTHER" id="PTHR37422:SF13">
    <property type="entry name" value="LIPOPOLYSACCHARIDE BIOSYNTHESIS PROTEIN PA4999-RELATED"/>
    <property type="match status" value="1"/>
</dbReference>
<evidence type="ECO:0000313" key="8">
    <source>
        <dbReference type="Proteomes" id="UP000242949"/>
    </source>
</evidence>
<feature type="domain" description="O-antigen ligase-related" evidence="6">
    <location>
        <begin position="209"/>
        <end position="347"/>
    </location>
</feature>
<feature type="transmembrane region" description="Helical" evidence="5">
    <location>
        <begin position="25"/>
        <end position="47"/>
    </location>
</feature>
<dbReference type="EMBL" id="FMYI01000001">
    <property type="protein sequence ID" value="SDB81081.1"/>
    <property type="molecule type" value="Genomic_DNA"/>
</dbReference>
<dbReference type="GO" id="GO:0016020">
    <property type="term" value="C:membrane"/>
    <property type="evidence" value="ECO:0007669"/>
    <property type="project" value="UniProtKB-SubCell"/>
</dbReference>
<name>A0A1G6GGE8_9BACI</name>
<keyword evidence="7" id="KW-0436">Ligase</keyword>
<evidence type="ECO:0000313" key="7">
    <source>
        <dbReference type="EMBL" id="SDB81081.1"/>
    </source>
</evidence>
<feature type="transmembrane region" description="Helical" evidence="5">
    <location>
        <begin position="94"/>
        <end position="115"/>
    </location>
</feature>
<dbReference type="AlphaFoldDB" id="A0A1G6GGE8"/>
<evidence type="ECO:0000259" key="6">
    <source>
        <dbReference type="Pfam" id="PF04932"/>
    </source>
</evidence>
<keyword evidence="3 5" id="KW-1133">Transmembrane helix</keyword>
<keyword evidence="4 5" id="KW-0472">Membrane</keyword>
<dbReference type="RefSeq" id="WP_090791577.1">
    <property type="nucleotide sequence ID" value="NZ_FMYI01000001.1"/>
</dbReference>
<gene>
    <name evidence="7" type="ORF">SAMN05421734_10143</name>
</gene>
<organism evidence="7 8">
    <name type="scientific">Pelagirhabdus alkalitolerans</name>
    <dbReference type="NCBI Taxonomy" id="1612202"/>
    <lineage>
        <taxon>Bacteria</taxon>
        <taxon>Bacillati</taxon>
        <taxon>Bacillota</taxon>
        <taxon>Bacilli</taxon>
        <taxon>Bacillales</taxon>
        <taxon>Bacillaceae</taxon>
        <taxon>Pelagirhabdus</taxon>
    </lineage>
</organism>
<feature type="transmembrane region" description="Helical" evidence="5">
    <location>
        <begin position="254"/>
        <end position="277"/>
    </location>
</feature>
<feature type="transmembrane region" description="Helical" evidence="5">
    <location>
        <begin position="225"/>
        <end position="242"/>
    </location>
</feature>
<feature type="transmembrane region" description="Helical" evidence="5">
    <location>
        <begin position="204"/>
        <end position="219"/>
    </location>
</feature>